<keyword evidence="3" id="KW-1185">Reference proteome</keyword>
<dbReference type="AlphaFoldDB" id="A0A8B6GW49"/>
<reference evidence="2" key="1">
    <citation type="submission" date="2018-11" db="EMBL/GenBank/DDBJ databases">
        <authorList>
            <person name="Alioto T."/>
            <person name="Alioto T."/>
        </authorList>
    </citation>
    <scope>NUCLEOTIDE SEQUENCE</scope>
</reference>
<protein>
    <submittedName>
        <fullName evidence="2">Uncharacterized protein</fullName>
    </submittedName>
</protein>
<dbReference type="EMBL" id="UYJE01009058">
    <property type="protein sequence ID" value="VDI69677.1"/>
    <property type="molecule type" value="Genomic_DNA"/>
</dbReference>
<name>A0A8B6GW49_MYTGA</name>
<evidence type="ECO:0000313" key="2">
    <source>
        <dbReference type="EMBL" id="VDI69677.1"/>
    </source>
</evidence>
<comment type="caution">
    <text evidence="2">The sequence shown here is derived from an EMBL/GenBank/DDBJ whole genome shotgun (WGS) entry which is preliminary data.</text>
</comment>
<sequence>MFVRLFRCLSTGRKNVLRGGLDADICSSERFQPWPIKFYTNVSTNCIFIKSTCNEEGQVVYGSGNRNIDKSCRCDYTRGYDFLMKPQNPCFCVPSKEDCSCYLKTCPKSTDKLSPGQPEQILKKEICNFLKKKSWENASHFLFDEAHCMVQWGHDFRNNFRHISKLRAIEVRNSTTDVFTLSGPVDRPNIKIIVKKRLPLTGGKTIAEDSFHDVLNPYIEEL</sequence>
<proteinExistence type="predicted"/>
<evidence type="ECO:0000313" key="3">
    <source>
        <dbReference type="Proteomes" id="UP000596742"/>
    </source>
</evidence>
<dbReference type="PROSITE" id="PS00690">
    <property type="entry name" value="DEAH_ATP_HELICASE"/>
    <property type="match status" value="1"/>
</dbReference>
<gene>
    <name evidence="2" type="ORF">MGAL_10B086212</name>
</gene>
<evidence type="ECO:0000256" key="1">
    <source>
        <dbReference type="ARBA" id="ARBA00022801"/>
    </source>
</evidence>
<dbReference type="InterPro" id="IPR002464">
    <property type="entry name" value="DNA/RNA_helicase_DEAH_CS"/>
</dbReference>
<dbReference type="Gene3D" id="3.40.50.300">
    <property type="entry name" value="P-loop containing nucleotide triphosphate hydrolases"/>
    <property type="match status" value="1"/>
</dbReference>
<accession>A0A8B6GW49</accession>
<organism evidence="2 3">
    <name type="scientific">Mytilus galloprovincialis</name>
    <name type="common">Mediterranean mussel</name>
    <dbReference type="NCBI Taxonomy" id="29158"/>
    <lineage>
        <taxon>Eukaryota</taxon>
        <taxon>Metazoa</taxon>
        <taxon>Spiralia</taxon>
        <taxon>Lophotrochozoa</taxon>
        <taxon>Mollusca</taxon>
        <taxon>Bivalvia</taxon>
        <taxon>Autobranchia</taxon>
        <taxon>Pteriomorphia</taxon>
        <taxon>Mytilida</taxon>
        <taxon>Mytiloidea</taxon>
        <taxon>Mytilidae</taxon>
        <taxon>Mytilinae</taxon>
        <taxon>Mytilus</taxon>
    </lineage>
</organism>
<keyword evidence="1" id="KW-0378">Hydrolase</keyword>
<dbReference type="InterPro" id="IPR027417">
    <property type="entry name" value="P-loop_NTPase"/>
</dbReference>
<dbReference type="OrthoDB" id="6075149at2759"/>
<dbReference type="GO" id="GO:0016787">
    <property type="term" value="F:hydrolase activity"/>
    <property type="evidence" value="ECO:0007669"/>
    <property type="project" value="UniProtKB-KW"/>
</dbReference>
<dbReference type="Proteomes" id="UP000596742">
    <property type="component" value="Unassembled WGS sequence"/>
</dbReference>